<keyword evidence="2" id="KW-1133">Transmembrane helix</keyword>
<comment type="caution">
    <text evidence="3">The sequence shown here is derived from an EMBL/GenBank/DDBJ whole genome shotgun (WGS) entry which is preliminary data.</text>
</comment>
<protein>
    <recommendedName>
        <fullName evidence="5">2-oxoglutarate dehydrogenase</fullName>
    </recommendedName>
</protein>
<feature type="compositionally biased region" description="Low complexity" evidence="1">
    <location>
        <begin position="331"/>
        <end position="343"/>
    </location>
</feature>
<dbReference type="EMBL" id="SSSM01000005">
    <property type="protein sequence ID" value="THG29475.1"/>
    <property type="molecule type" value="Genomic_DNA"/>
</dbReference>
<keyword evidence="2" id="KW-0812">Transmembrane</keyword>
<feature type="transmembrane region" description="Helical" evidence="2">
    <location>
        <begin position="696"/>
        <end position="714"/>
    </location>
</feature>
<gene>
    <name evidence="3" type="ORF">E6C64_12310</name>
</gene>
<dbReference type="InterPro" id="IPR046112">
    <property type="entry name" value="DUF6049"/>
</dbReference>
<name>A0A4S4FJP1_9MICO</name>
<reference evidence="3 4" key="1">
    <citation type="submission" date="2019-04" db="EMBL/GenBank/DDBJ databases">
        <authorList>
            <person name="Jiang L."/>
        </authorList>
    </citation>
    <scope>NUCLEOTIDE SEQUENCE [LARGE SCALE GENOMIC DNA]</scope>
    <source>
        <strain evidence="3 4">YIM 131853</strain>
    </source>
</reference>
<keyword evidence="4" id="KW-1185">Reference proteome</keyword>
<evidence type="ECO:0000313" key="3">
    <source>
        <dbReference type="EMBL" id="THG29475.1"/>
    </source>
</evidence>
<dbReference type="RefSeq" id="WP_136427804.1">
    <property type="nucleotide sequence ID" value="NZ_SSSM01000005.1"/>
</dbReference>
<accession>A0A4S4FJP1</accession>
<evidence type="ECO:0000256" key="2">
    <source>
        <dbReference type="SAM" id="Phobius"/>
    </source>
</evidence>
<keyword evidence="2" id="KW-0472">Membrane</keyword>
<sequence>MRRPSDRRATLSSFGTRFLCRWLVGAMLSGAIAMGILAGGPAAPAIAAGTAPSEPAGSAGAVELLVSASRGAVLRSGSDLVLTGTVSNGTADPLGAGALQVRIDGQLADRSDLAAAIADPESISGVLAATVSTPDVAAGGSTAVDITIPAATVGALLSSAGWGPHLVRATFEVDAAPAGGSDDGTADGVDISTATAVVWADGTAPSTVDTAIVVPVTVAPGQDGVLSADQLSEYTSTEGALSRKLDALATAPNAIIALDPRIIASIRVLGTSAPASSLDWLTRLSNLPNAVFPLQYADADLSLERAAGAAGPLSATSLLWALDSATFGGSDAPAASPTAAPTPGTAPPAGQPIPTLDDLLRWDWTATDIAWPSADSVSTPDLSFLAGAGYSRVVLSSDNMTGGSPTSGSLTAEPVQSLGDTTALVADSGISASLSDAAFAATDAGVQAGLAMASAQLAATAVERPGRASTVLIALDRAAEPAADGLTTALATLRTLPGVADAGAGAISSSATSAAGSLVDSTRAGAEIVAQLLALDARITPYASVVATPELLIGRERTRLLAVLAAGWASDPVTWQAAAEETRSHFDDVLHAVTVLPGSPIIAAGQFETVPIYVRNNLGYPVDVIVDPRPSNGRIIMERYSAAIEPGESQRVFLPAKWIANGTLTIAITLSSASTGLQIDGPTYISLDVQTYWETAVYIVTGVLVLALFGFGIYRNIVRRRRVAASADARASLDAARVTSAPEPGE</sequence>
<evidence type="ECO:0008006" key="5">
    <source>
        <dbReference type="Google" id="ProtNLM"/>
    </source>
</evidence>
<dbReference type="Proteomes" id="UP000309133">
    <property type="component" value="Unassembled WGS sequence"/>
</dbReference>
<dbReference type="Pfam" id="PF19516">
    <property type="entry name" value="DUF6049"/>
    <property type="match status" value="1"/>
</dbReference>
<evidence type="ECO:0000313" key="4">
    <source>
        <dbReference type="Proteomes" id="UP000309133"/>
    </source>
</evidence>
<dbReference type="OrthoDB" id="4985746at2"/>
<organism evidence="3 4">
    <name type="scientific">Naasia lichenicola</name>
    <dbReference type="NCBI Taxonomy" id="2565933"/>
    <lineage>
        <taxon>Bacteria</taxon>
        <taxon>Bacillati</taxon>
        <taxon>Actinomycetota</taxon>
        <taxon>Actinomycetes</taxon>
        <taxon>Micrococcales</taxon>
        <taxon>Microbacteriaceae</taxon>
        <taxon>Naasia</taxon>
    </lineage>
</organism>
<feature type="region of interest" description="Disordered" evidence="1">
    <location>
        <begin position="331"/>
        <end position="352"/>
    </location>
</feature>
<evidence type="ECO:0000256" key="1">
    <source>
        <dbReference type="SAM" id="MobiDB-lite"/>
    </source>
</evidence>
<dbReference type="AlphaFoldDB" id="A0A4S4FJP1"/>
<proteinExistence type="predicted"/>